<proteinExistence type="predicted"/>
<evidence type="ECO:0000256" key="1">
    <source>
        <dbReference type="SAM" id="MobiDB-lite"/>
    </source>
</evidence>
<dbReference type="EMBL" id="JANPWB010000002">
    <property type="protein sequence ID" value="KAJ1210898.1"/>
    <property type="molecule type" value="Genomic_DNA"/>
</dbReference>
<name>A0AAV7WC01_PLEWA</name>
<gene>
    <name evidence="2" type="ORF">NDU88_006260</name>
</gene>
<evidence type="ECO:0000313" key="2">
    <source>
        <dbReference type="EMBL" id="KAJ1210898.1"/>
    </source>
</evidence>
<organism evidence="2 3">
    <name type="scientific">Pleurodeles waltl</name>
    <name type="common">Iberian ribbed newt</name>
    <dbReference type="NCBI Taxonomy" id="8319"/>
    <lineage>
        <taxon>Eukaryota</taxon>
        <taxon>Metazoa</taxon>
        <taxon>Chordata</taxon>
        <taxon>Craniata</taxon>
        <taxon>Vertebrata</taxon>
        <taxon>Euteleostomi</taxon>
        <taxon>Amphibia</taxon>
        <taxon>Batrachia</taxon>
        <taxon>Caudata</taxon>
        <taxon>Salamandroidea</taxon>
        <taxon>Salamandridae</taxon>
        <taxon>Pleurodelinae</taxon>
        <taxon>Pleurodeles</taxon>
    </lineage>
</organism>
<feature type="compositionally biased region" description="Basic residues" evidence="1">
    <location>
        <begin position="155"/>
        <end position="173"/>
    </location>
</feature>
<comment type="caution">
    <text evidence="2">The sequence shown here is derived from an EMBL/GenBank/DDBJ whole genome shotgun (WGS) entry which is preliminary data.</text>
</comment>
<keyword evidence="3" id="KW-1185">Reference proteome</keyword>
<evidence type="ECO:0000313" key="3">
    <source>
        <dbReference type="Proteomes" id="UP001066276"/>
    </source>
</evidence>
<feature type="region of interest" description="Disordered" evidence="1">
    <location>
        <begin position="144"/>
        <end position="173"/>
    </location>
</feature>
<sequence length="173" mass="19503">MGGGGVSTVRTQFQAEEANLLTGKHLEHDVPHHLTGRLPILAFLVTQCAVALRSHPAAQALFGWQILPRQMSECQSTISATCMPWAGCVALVFELWNWKLGLQQSCRKGRIRVAGQGILLGVRRLPRCWIQECDCKTGRQMPDMTRMPQRLGDLRKHHKRGHDRNATRGKYKQ</sequence>
<dbReference type="AlphaFoldDB" id="A0AAV7WC01"/>
<dbReference type="Proteomes" id="UP001066276">
    <property type="component" value="Chromosome 1_2"/>
</dbReference>
<reference evidence="2" key="1">
    <citation type="journal article" date="2022" name="bioRxiv">
        <title>Sequencing and chromosome-scale assembly of the giantPleurodeles waltlgenome.</title>
        <authorList>
            <person name="Brown T."/>
            <person name="Elewa A."/>
            <person name="Iarovenko S."/>
            <person name="Subramanian E."/>
            <person name="Araus A.J."/>
            <person name="Petzold A."/>
            <person name="Susuki M."/>
            <person name="Suzuki K.-i.T."/>
            <person name="Hayashi T."/>
            <person name="Toyoda A."/>
            <person name="Oliveira C."/>
            <person name="Osipova E."/>
            <person name="Leigh N.D."/>
            <person name="Simon A."/>
            <person name="Yun M.H."/>
        </authorList>
    </citation>
    <scope>NUCLEOTIDE SEQUENCE</scope>
    <source>
        <strain evidence="2">20211129_DDA</strain>
        <tissue evidence="2">Liver</tissue>
    </source>
</reference>
<protein>
    <submittedName>
        <fullName evidence="2">Uncharacterized protein</fullName>
    </submittedName>
</protein>
<accession>A0AAV7WC01</accession>